<evidence type="ECO:0000256" key="1">
    <source>
        <dbReference type="SAM" id="MobiDB-lite"/>
    </source>
</evidence>
<sequence length="113" mass="12701">MRHDDAMDEEPLEDWARRREERRAQSKGKLRAVPLAAGPHCGAHVEPDAPRVIEEWNGTVWMTVGVADDLAAAKALLFPPQPVEEKPAEWDRPALGKGRGRHRKPSPAEEQNR</sequence>
<dbReference type="RefSeq" id="WP_387883206.1">
    <property type="nucleotide sequence ID" value="NZ_JBIAWJ010000001.1"/>
</dbReference>
<keyword evidence="3" id="KW-1185">Reference proteome</keyword>
<feature type="region of interest" description="Disordered" evidence="1">
    <location>
        <begin position="79"/>
        <end position="113"/>
    </location>
</feature>
<feature type="compositionally biased region" description="Basic and acidic residues" evidence="1">
    <location>
        <begin position="83"/>
        <end position="94"/>
    </location>
</feature>
<dbReference type="EMBL" id="JBIAWJ010000001">
    <property type="protein sequence ID" value="MFF4520496.1"/>
    <property type="molecule type" value="Genomic_DNA"/>
</dbReference>
<gene>
    <name evidence="2" type="ORF">ACFY1D_03335</name>
</gene>
<evidence type="ECO:0000313" key="3">
    <source>
        <dbReference type="Proteomes" id="UP001602058"/>
    </source>
</evidence>
<feature type="compositionally biased region" description="Acidic residues" evidence="1">
    <location>
        <begin position="1"/>
        <end position="13"/>
    </location>
</feature>
<feature type="compositionally biased region" description="Basic and acidic residues" evidence="1">
    <location>
        <begin position="14"/>
        <end position="24"/>
    </location>
</feature>
<proteinExistence type="predicted"/>
<protein>
    <submittedName>
        <fullName evidence="2">DUF6087 family protein</fullName>
    </submittedName>
</protein>
<evidence type="ECO:0000313" key="2">
    <source>
        <dbReference type="EMBL" id="MFF4520496.1"/>
    </source>
</evidence>
<dbReference type="InterPro" id="IPR045733">
    <property type="entry name" value="DUF6087"/>
</dbReference>
<name>A0ABW6UAN0_9ACTN</name>
<comment type="caution">
    <text evidence="2">The sequence shown here is derived from an EMBL/GenBank/DDBJ whole genome shotgun (WGS) entry which is preliminary data.</text>
</comment>
<accession>A0ABW6UAN0</accession>
<dbReference type="Proteomes" id="UP001602058">
    <property type="component" value="Unassembled WGS sequence"/>
</dbReference>
<organism evidence="2 3">
    <name type="scientific">Streptomyces bluensis</name>
    <dbReference type="NCBI Taxonomy" id="33897"/>
    <lineage>
        <taxon>Bacteria</taxon>
        <taxon>Bacillati</taxon>
        <taxon>Actinomycetota</taxon>
        <taxon>Actinomycetes</taxon>
        <taxon>Kitasatosporales</taxon>
        <taxon>Streptomycetaceae</taxon>
        <taxon>Streptomyces</taxon>
    </lineage>
</organism>
<reference evidence="2 3" key="1">
    <citation type="submission" date="2024-10" db="EMBL/GenBank/DDBJ databases">
        <title>The Natural Products Discovery Center: Release of the First 8490 Sequenced Strains for Exploring Actinobacteria Biosynthetic Diversity.</title>
        <authorList>
            <person name="Kalkreuter E."/>
            <person name="Kautsar S.A."/>
            <person name="Yang D."/>
            <person name="Bader C.D."/>
            <person name="Teijaro C.N."/>
            <person name="Fluegel L."/>
            <person name="Davis C.M."/>
            <person name="Simpson J.R."/>
            <person name="Lauterbach L."/>
            <person name="Steele A.D."/>
            <person name="Gui C."/>
            <person name="Meng S."/>
            <person name="Li G."/>
            <person name="Viehrig K."/>
            <person name="Ye F."/>
            <person name="Su P."/>
            <person name="Kiefer A.F."/>
            <person name="Nichols A."/>
            <person name="Cepeda A.J."/>
            <person name="Yan W."/>
            <person name="Fan B."/>
            <person name="Jiang Y."/>
            <person name="Adhikari A."/>
            <person name="Zheng C.-J."/>
            <person name="Schuster L."/>
            <person name="Cowan T.M."/>
            <person name="Smanski M.J."/>
            <person name="Chevrette M.G."/>
            <person name="De Carvalho L.P.S."/>
            <person name="Shen B."/>
        </authorList>
    </citation>
    <scope>NUCLEOTIDE SEQUENCE [LARGE SCALE GENOMIC DNA]</scope>
    <source>
        <strain evidence="2 3">NPDC001390</strain>
    </source>
</reference>
<feature type="region of interest" description="Disordered" evidence="1">
    <location>
        <begin position="1"/>
        <end position="29"/>
    </location>
</feature>
<dbReference type="Pfam" id="PF19565">
    <property type="entry name" value="DUF6087"/>
    <property type="match status" value="1"/>
</dbReference>